<feature type="signal peptide" evidence="1">
    <location>
        <begin position="1"/>
        <end position="27"/>
    </location>
</feature>
<name>A0A401QR82_STRNR</name>
<evidence type="ECO:0000313" key="2">
    <source>
        <dbReference type="EMBL" id="GCB87906.1"/>
    </source>
</evidence>
<gene>
    <name evidence="2" type="ORF">SALB_00575</name>
</gene>
<evidence type="ECO:0000313" key="3">
    <source>
        <dbReference type="Proteomes" id="UP000288351"/>
    </source>
</evidence>
<comment type="caution">
    <text evidence="2">The sequence shown here is derived from an EMBL/GenBank/DDBJ whole genome shotgun (WGS) entry which is preliminary data.</text>
</comment>
<dbReference type="RefSeq" id="WP_016575822.1">
    <property type="nucleotide sequence ID" value="NZ_BHXC01000002.1"/>
</dbReference>
<keyword evidence="2" id="KW-0449">Lipoprotein</keyword>
<dbReference type="PROSITE" id="PS51257">
    <property type="entry name" value="PROKAR_LIPOPROTEIN"/>
    <property type="match status" value="1"/>
</dbReference>
<proteinExistence type="predicted"/>
<sequence length="246" mass="24639">MDRSSSPPRCLATVLAAGILMATAACSGGSSSGSATPSASPTAKLTGSQAEAALISPSALGAQWNPVSGGGTGRQDTLLHSKANKANCQSFLDRLKSGNLMGAAPTAKAGEGFTEPSRHARMTYQVGSYSRADADKGMAWLKTLPNVCDGFTAVGGSGNKVVAQVVQTSLPKAGDDRFGVRLSMVTTVQGLTTTLALEAAAARIGPNVISVTNGGLGGAGHADTQQAIQSGAQRLQKVLSGQTPPG</sequence>
<keyword evidence="1" id="KW-0732">Signal</keyword>
<protein>
    <submittedName>
        <fullName evidence="2">Lipoprotein</fullName>
    </submittedName>
</protein>
<organism evidence="2 3">
    <name type="scientific">Streptomyces noursei</name>
    <name type="common">Streptomyces albulus</name>
    <dbReference type="NCBI Taxonomy" id="1971"/>
    <lineage>
        <taxon>Bacteria</taxon>
        <taxon>Bacillati</taxon>
        <taxon>Actinomycetota</taxon>
        <taxon>Actinomycetes</taxon>
        <taxon>Kitasatosporales</taxon>
        <taxon>Streptomycetaceae</taxon>
        <taxon>Streptomyces</taxon>
    </lineage>
</organism>
<dbReference type="Proteomes" id="UP000288351">
    <property type="component" value="Unassembled WGS sequence"/>
</dbReference>
<dbReference type="AlphaFoldDB" id="A0A401QR82"/>
<evidence type="ECO:0000256" key="1">
    <source>
        <dbReference type="SAM" id="SignalP"/>
    </source>
</evidence>
<feature type="chain" id="PRO_5038795158" evidence="1">
    <location>
        <begin position="28"/>
        <end position="246"/>
    </location>
</feature>
<reference evidence="2 3" key="1">
    <citation type="journal article" date="2019" name="Microbiol. Resour. Announc.">
        <title>Draft Genome Sequence of the Most Traditional epsilon-Poly-l-Lysine Producer, Streptomyces albulus NBRC14147.</title>
        <authorList>
            <person name="Yamanaka K."/>
            <person name="Hamano Y."/>
        </authorList>
    </citation>
    <scope>NUCLEOTIDE SEQUENCE [LARGE SCALE GENOMIC DNA]</scope>
    <source>
        <strain evidence="2 3">NBRC 14147</strain>
    </source>
</reference>
<accession>A0A401QR82</accession>
<dbReference type="EMBL" id="BHXC01000002">
    <property type="protein sequence ID" value="GCB87906.1"/>
    <property type="molecule type" value="Genomic_DNA"/>
</dbReference>